<dbReference type="PROSITE" id="PS51304">
    <property type="entry name" value="GALECTIN"/>
    <property type="match status" value="1"/>
</dbReference>
<dbReference type="Gene3D" id="1.25.10.10">
    <property type="entry name" value="Leucine-rich Repeat Variant"/>
    <property type="match status" value="1"/>
</dbReference>
<reference evidence="11" key="1">
    <citation type="submission" date="2022-01" db="EMBL/GenBank/DDBJ databases">
        <title>Genome Sequence Resource for Two Populations of Ditylenchus destructor, the Migratory Endoparasitic Phytonematode.</title>
        <authorList>
            <person name="Zhang H."/>
            <person name="Lin R."/>
            <person name="Xie B."/>
        </authorList>
    </citation>
    <scope>NUCLEOTIDE SEQUENCE</scope>
    <source>
        <strain evidence="11">BazhouSP</strain>
    </source>
</reference>
<evidence type="ECO:0000256" key="1">
    <source>
        <dbReference type="ARBA" id="ARBA00004123"/>
    </source>
</evidence>
<dbReference type="SUPFAM" id="SSF49899">
    <property type="entry name" value="Concanavalin A-like lectins/glucanases"/>
    <property type="match status" value="1"/>
</dbReference>
<name>A0AAD4NAN9_9BILA</name>
<keyword evidence="6" id="KW-0430">Lectin</keyword>
<evidence type="ECO:0000256" key="6">
    <source>
        <dbReference type="ARBA" id="ARBA00022734"/>
    </source>
</evidence>
<evidence type="ECO:0000256" key="4">
    <source>
        <dbReference type="ARBA" id="ARBA00022448"/>
    </source>
</evidence>
<dbReference type="GO" id="GO:0005049">
    <property type="term" value="F:nuclear export signal receptor activity"/>
    <property type="evidence" value="ECO:0007669"/>
    <property type="project" value="InterPro"/>
</dbReference>
<evidence type="ECO:0000313" key="11">
    <source>
        <dbReference type="EMBL" id="KAI1720846.1"/>
    </source>
</evidence>
<evidence type="ECO:0000256" key="2">
    <source>
        <dbReference type="ARBA" id="ARBA00004496"/>
    </source>
</evidence>
<keyword evidence="5" id="KW-0963">Cytoplasm</keyword>
<dbReference type="Pfam" id="PF25795">
    <property type="entry name" value="TPR_XPO7"/>
    <property type="match status" value="1"/>
</dbReference>
<dbReference type="InterPro" id="IPR044189">
    <property type="entry name" value="XPO4/7-like"/>
</dbReference>
<organism evidence="11 12">
    <name type="scientific">Ditylenchus destructor</name>
    <dbReference type="NCBI Taxonomy" id="166010"/>
    <lineage>
        <taxon>Eukaryota</taxon>
        <taxon>Metazoa</taxon>
        <taxon>Ecdysozoa</taxon>
        <taxon>Nematoda</taxon>
        <taxon>Chromadorea</taxon>
        <taxon>Rhabditida</taxon>
        <taxon>Tylenchina</taxon>
        <taxon>Tylenchomorpha</taxon>
        <taxon>Sphaerularioidea</taxon>
        <taxon>Anguinidae</taxon>
        <taxon>Anguininae</taxon>
        <taxon>Ditylenchus</taxon>
    </lineage>
</organism>
<dbReference type="GO" id="GO:0030246">
    <property type="term" value="F:carbohydrate binding"/>
    <property type="evidence" value="ECO:0007669"/>
    <property type="project" value="UniProtKB-KW"/>
</dbReference>
<feature type="domain" description="Galectin" evidence="10">
    <location>
        <begin position="20"/>
        <end position="197"/>
    </location>
</feature>
<gene>
    <name evidence="11" type="ORF">DdX_05094</name>
</gene>
<dbReference type="InterPro" id="IPR011989">
    <property type="entry name" value="ARM-like"/>
</dbReference>
<evidence type="ECO:0000313" key="12">
    <source>
        <dbReference type="Proteomes" id="UP001201812"/>
    </source>
</evidence>
<dbReference type="GO" id="GO:0005737">
    <property type="term" value="C:cytoplasm"/>
    <property type="evidence" value="ECO:0007669"/>
    <property type="project" value="UniProtKB-SubCell"/>
</dbReference>
<keyword evidence="12" id="KW-1185">Reference proteome</keyword>
<dbReference type="Proteomes" id="UP001201812">
    <property type="component" value="Unassembled WGS sequence"/>
</dbReference>
<comment type="subcellular location">
    <subcellularLocation>
        <location evidence="2">Cytoplasm</location>
    </subcellularLocation>
    <subcellularLocation>
        <location evidence="1">Nucleus</location>
    </subcellularLocation>
</comment>
<dbReference type="PANTHER" id="PTHR12596">
    <property type="entry name" value="EXPORTIN 4,7-RELATED"/>
    <property type="match status" value="1"/>
</dbReference>
<dbReference type="InterPro" id="IPR057947">
    <property type="entry name" value="TPR_XPO7/RBP17"/>
</dbReference>
<dbReference type="InterPro" id="IPR016024">
    <property type="entry name" value="ARM-type_fold"/>
</dbReference>
<dbReference type="GO" id="GO:0005643">
    <property type="term" value="C:nuclear pore"/>
    <property type="evidence" value="ECO:0007669"/>
    <property type="project" value="TreeGrafter"/>
</dbReference>
<comment type="caution">
    <text evidence="11">The sequence shown here is derived from an EMBL/GenBank/DDBJ whole genome shotgun (WGS) entry which is preliminary data.</text>
</comment>
<accession>A0AAD4NAN9</accession>
<comment type="similarity">
    <text evidence="3">Belongs to the exportin family.</text>
</comment>
<evidence type="ECO:0000256" key="8">
    <source>
        <dbReference type="ARBA" id="ARBA00023242"/>
    </source>
</evidence>
<evidence type="ECO:0000256" key="7">
    <source>
        <dbReference type="ARBA" id="ARBA00022927"/>
    </source>
</evidence>
<dbReference type="AlphaFoldDB" id="A0AAD4NAN9"/>
<evidence type="ECO:0000256" key="3">
    <source>
        <dbReference type="ARBA" id="ARBA00009466"/>
    </source>
</evidence>
<dbReference type="EMBL" id="JAKKPZ010000005">
    <property type="protein sequence ID" value="KAI1720846.1"/>
    <property type="molecule type" value="Genomic_DNA"/>
</dbReference>
<sequence>MTSVATPPRRRRRLRQNLPYVCDIPGGVFPGKAILIKGSVVDNPKQNRFAVDLCCGQLVQGDHQDNKALHLNPRFESGGKWFGFRSSCNALNQLSRQLCAGVTDQERQQAEQALSAIIETNECLQNCLLLLEQGQPPYAVVVATGALKRALNRKIGVTTSDRLKLSRYLLEYMVSRVTSLPKYDISMLCKVFSLLTKVGWLERDPDTDETPFQEPVKQLLSLTKESTQEGWLALKILTSLVEEINMDEGLDSISRQRKISGDFRDVCLLDVFTLSLDVLNQFINAQLDDLQLARLSQALDLTLACMNYDFIGSITDETLDENISIQIPTKWKPVLMERQVGSLFFRLYMSIPVDLISKSFQTVVQLTSVRRMLFDPSDRQKYLDQIVTGLKLVLDNPAKLQEPENFHQFCRILSRLKASYQVSELVKCQDFSALLPMITQFTLQSLRMVESFTQNSVYYLMSFWSRMAGSLSYSRVDVEFISESVPQDDHGTIKQLMELFTVVSRRDYKRTAQDLILLFDENMSILTQAALNNDALTIARKRLIWIITMMAAGVNGKTASNSCEVDDDVYDGEVVSRVWKLMRVTDTHLSAQQQATTDMQLEFAYLYLMDEFRKAYISDQIQRESRVYEKLNVELGIGDDAAALRFYAQKIITNLKFWGHHDKLLAATLGLLGDLTVGFANVRRLLKTEEIQLLLKNHSTFDFVSSNNNLKIMKSRTNFYTALVRLLNLELDDDVSMFEMFMEPISAKFKEVYELFQRGDIGTANQQSIQMLVIGLCRDLRGVASSCSKKSTFNLLLNWTLPEVFAVLQGAVQLWADVANVMTPIMKLVQELTLNRQSRLSYDMHSCVSVILFREVSKIICDYGVICGTLRHVLSGGYLPFGVFWIYGDNCLNNSLDIAFKLFVRLQEEDLLAYSKISQCLYYWLDIVTRDNMAYVSKLDDDIFLAVLKAVHKGILCIDTTIISSSCTILDQILDYLFERMSRTQTTRALVTREPEGDNCMRAIEKAPNLLYELLTSILSQLLFEEVKCQWSMSRPLLGLIIANGDRFTQWKNDFITRQPQPARVALEQSFAKLMDGIKMNVSIKNKDNFTQNLSSFRKEVETILKGSQTQGSGDTDYADNQFMTD</sequence>
<dbReference type="Gene3D" id="2.60.120.200">
    <property type="match status" value="1"/>
</dbReference>
<proteinExistence type="inferred from homology"/>
<dbReference type="PANTHER" id="PTHR12596:SF2">
    <property type="entry name" value="EXPORTIN-7 ISOFORM X1"/>
    <property type="match status" value="1"/>
</dbReference>
<keyword evidence="7" id="KW-0653">Protein transport</keyword>
<dbReference type="Pfam" id="PF00337">
    <property type="entry name" value="Gal-bind_lectin"/>
    <property type="match status" value="1"/>
</dbReference>
<protein>
    <submittedName>
        <fullName evidence="11">Galactoside-binding lectin domain-containing protein</fullName>
    </submittedName>
</protein>
<dbReference type="InterPro" id="IPR001079">
    <property type="entry name" value="Galectin_CRD"/>
</dbReference>
<keyword evidence="8" id="KW-0539">Nucleus</keyword>
<keyword evidence="4" id="KW-0813">Transport</keyword>
<dbReference type="GO" id="GO:0006611">
    <property type="term" value="P:protein export from nucleus"/>
    <property type="evidence" value="ECO:0007669"/>
    <property type="project" value="TreeGrafter"/>
</dbReference>
<evidence type="ECO:0000256" key="9">
    <source>
        <dbReference type="SAM" id="MobiDB-lite"/>
    </source>
</evidence>
<dbReference type="InterPro" id="IPR013320">
    <property type="entry name" value="ConA-like_dom_sf"/>
</dbReference>
<feature type="region of interest" description="Disordered" evidence="9">
    <location>
        <begin position="1106"/>
        <end position="1126"/>
    </location>
</feature>
<evidence type="ECO:0000256" key="5">
    <source>
        <dbReference type="ARBA" id="ARBA00022490"/>
    </source>
</evidence>
<evidence type="ECO:0000259" key="10">
    <source>
        <dbReference type="PROSITE" id="PS51304"/>
    </source>
</evidence>
<dbReference type="SUPFAM" id="SSF48371">
    <property type="entry name" value="ARM repeat"/>
    <property type="match status" value="1"/>
</dbReference>